<evidence type="ECO:0000313" key="2">
    <source>
        <dbReference type="Proteomes" id="UP001412067"/>
    </source>
</evidence>
<organism evidence="1 2">
    <name type="scientific">Platanthera guangdongensis</name>
    <dbReference type="NCBI Taxonomy" id="2320717"/>
    <lineage>
        <taxon>Eukaryota</taxon>
        <taxon>Viridiplantae</taxon>
        <taxon>Streptophyta</taxon>
        <taxon>Embryophyta</taxon>
        <taxon>Tracheophyta</taxon>
        <taxon>Spermatophyta</taxon>
        <taxon>Magnoliopsida</taxon>
        <taxon>Liliopsida</taxon>
        <taxon>Asparagales</taxon>
        <taxon>Orchidaceae</taxon>
        <taxon>Orchidoideae</taxon>
        <taxon>Orchideae</taxon>
        <taxon>Orchidinae</taxon>
        <taxon>Platanthera</taxon>
    </lineage>
</organism>
<protein>
    <submittedName>
        <fullName evidence="1">Uncharacterized protein</fullName>
    </submittedName>
</protein>
<reference evidence="1 2" key="1">
    <citation type="journal article" date="2022" name="Nat. Plants">
        <title>Genomes of leafy and leafless Platanthera orchids illuminate the evolution of mycoheterotrophy.</title>
        <authorList>
            <person name="Li M.H."/>
            <person name="Liu K.W."/>
            <person name="Li Z."/>
            <person name="Lu H.C."/>
            <person name="Ye Q.L."/>
            <person name="Zhang D."/>
            <person name="Wang J.Y."/>
            <person name="Li Y.F."/>
            <person name="Zhong Z.M."/>
            <person name="Liu X."/>
            <person name="Yu X."/>
            <person name="Liu D.K."/>
            <person name="Tu X.D."/>
            <person name="Liu B."/>
            <person name="Hao Y."/>
            <person name="Liao X.Y."/>
            <person name="Jiang Y.T."/>
            <person name="Sun W.H."/>
            <person name="Chen J."/>
            <person name="Chen Y.Q."/>
            <person name="Ai Y."/>
            <person name="Zhai J.W."/>
            <person name="Wu S.S."/>
            <person name="Zhou Z."/>
            <person name="Hsiao Y.Y."/>
            <person name="Wu W.L."/>
            <person name="Chen Y.Y."/>
            <person name="Lin Y.F."/>
            <person name="Hsu J.L."/>
            <person name="Li C.Y."/>
            <person name="Wang Z.W."/>
            <person name="Zhao X."/>
            <person name="Zhong W.Y."/>
            <person name="Ma X.K."/>
            <person name="Ma L."/>
            <person name="Huang J."/>
            <person name="Chen G.Z."/>
            <person name="Huang M.Z."/>
            <person name="Huang L."/>
            <person name="Peng D.H."/>
            <person name="Luo Y.B."/>
            <person name="Zou S.Q."/>
            <person name="Chen S.P."/>
            <person name="Lan S."/>
            <person name="Tsai W.C."/>
            <person name="Van de Peer Y."/>
            <person name="Liu Z.J."/>
        </authorList>
    </citation>
    <scope>NUCLEOTIDE SEQUENCE [LARGE SCALE GENOMIC DNA]</scope>
    <source>
        <strain evidence="1">Lor288</strain>
    </source>
</reference>
<gene>
    <name evidence="1" type="ORF">KSP40_PGU021373</name>
</gene>
<evidence type="ECO:0000313" key="1">
    <source>
        <dbReference type="EMBL" id="KAK8962463.1"/>
    </source>
</evidence>
<name>A0ABR2MEP9_9ASPA</name>
<comment type="caution">
    <text evidence="1">The sequence shown here is derived from an EMBL/GenBank/DDBJ whole genome shotgun (WGS) entry which is preliminary data.</text>
</comment>
<keyword evidence="2" id="KW-1185">Reference proteome</keyword>
<accession>A0ABR2MEP9</accession>
<proteinExistence type="predicted"/>
<sequence>MARGISKSALFSELNLRKSKSVQFNELNLLILAKLAPKMSIHFNNNERIRDSFQLTLTMIIDNKKIKYTISHSVSNSNFIPHHESSHKNFTRMLSWSAIRYEIGVATIRSGGAGWGRFTRRNATSCGGTINELDGGAESERRAGSCLSATIRLSSLARMVTAHERIVRLSRHGMLSSSLNICIGLPHRSLEMADYNPEHYLWEWDFTLAGRKYKRQDLEASTEIHYRVQSLCPRSVARKYCYTLCDLLPWKQKRNDSCPLRGNPPYGLPFTDFPGRMRSSVGGSTTNMQLGSWSRPSVQRFGLRKTHYITRSTVLSSVLRVTEIKWAAPTWVQLETEWPLAGPMGHTCPRPPSPSPTEEQKKNICMDWHSRGPSGHTPEASILARLNPIGGGGEDCFPNGGNMNNGQEGSWKGTNVANPSNLDRSLDAPSTLTRLDHGPAVGDVEDVARGAGNGANDEADLSSYLMPGLYDDLWTTTVLLDDDAHPGRRNTLMTSLLHPDPDPLEFMRELRRWTHAILSFPSTAAGLPPIALLPLQRPRLLQ</sequence>
<dbReference type="Proteomes" id="UP001412067">
    <property type="component" value="Unassembled WGS sequence"/>
</dbReference>
<dbReference type="EMBL" id="JBBWWR010000008">
    <property type="protein sequence ID" value="KAK8962463.1"/>
    <property type="molecule type" value="Genomic_DNA"/>
</dbReference>